<evidence type="ECO:0000256" key="8">
    <source>
        <dbReference type="HAMAP-Rule" id="MF_01895"/>
    </source>
</evidence>
<evidence type="ECO:0000313" key="12">
    <source>
        <dbReference type="Proteomes" id="UP000284178"/>
    </source>
</evidence>
<dbReference type="SUPFAM" id="SSF50249">
    <property type="entry name" value="Nucleic acid-binding proteins"/>
    <property type="match status" value="4"/>
</dbReference>
<accession>A0A412G4M6</accession>
<evidence type="ECO:0000256" key="5">
    <source>
        <dbReference type="ARBA" id="ARBA00022801"/>
    </source>
</evidence>
<name>A0A412G4M6_9FIRM</name>
<dbReference type="GO" id="GO:0008859">
    <property type="term" value="F:exoribonuclease II activity"/>
    <property type="evidence" value="ECO:0007669"/>
    <property type="project" value="UniProtKB-UniRule"/>
</dbReference>
<dbReference type="PROSITE" id="PS50126">
    <property type="entry name" value="S1"/>
    <property type="match status" value="1"/>
</dbReference>
<comment type="similarity">
    <text evidence="8">Belongs to the RNR ribonuclease family. RNase R subfamily.</text>
</comment>
<dbReference type="NCBIfam" id="TIGR02063">
    <property type="entry name" value="RNase_R"/>
    <property type="match status" value="1"/>
</dbReference>
<dbReference type="InterPro" id="IPR011805">
    <property type="entry name" value="RNase_R"/>
</dbReference>
<evidence type="ECO:0000256" key="6">
    <source>
        <dbReference type="ARBA" id="ARBA00022839"/>
    </source>
</evidence>
<evidence type="ECO:0000256" key="9">
    <source>
        <dbReference type="SAM" id="MobiDB-lite"/>
    </source>
</evidence>
<comment type="function">
    <text evidence="8">3'-5' exoribonuclease that releases 5'-nucleoside monophosphates and is involved in maturation of structured RNAs.</text>
</comment>
<proteinExistence type="inferred from homology"/>
<dbReference type="EC" id="3.1.13.1" evidence="8"/>
<keyword evidence="3 8" id="KW-0963">Cytoplasm</keyword>
<dbReference type="GO" id="GO:0005829">
    <property type="term" value="C:cytosol"/>
    <property type="evidence" value="ECO:0007669"/>
    <property type="project" value="TreeGrafter"/>
</dbReference>
<dbReference type="Pfam" id="PF00575">
    <property type="entry name" value="S1"/>
    <property type="match status" value="1"/>
</dbReference>
<dbReference type="InterPro" id="IPR040476">
    <property type="entry name" value="CSD2"/>
</dbReference>
<dbReference type="SMART" id="SM00955">
    <property type="entry name" value="RNB"/>
    <property type="match status" value="1"/>
</dbReference>
<keyword evidence="12" id="KW-1185">Reference proteome</keyword>
<dbReference type="Gene3D" id="2.40.50.140">
    <property type="entry name" value="Nucleic acid-binding proteins"/>
    <property type="match status" value="2"/>
</dbReference>
<keyword evidence="6 8" id="KW-0269">Exonuclease</keyword>
<evidence type="ECO:0000256" key="7">
    <source>
        <dbReference type="ARBA" id="ARBA00022884"/>
    </source>
</evidence>
<dbReference type="PANTHER" id="PTHR23355">
    <property type="entry name" value="RIBONUCLEASE"/>
    <property type="match status" value="1"/>
</dbReference>
<evidence type="ECO:0000256" key="2">
    <source>
        <dbReference type="ARBA" id="ARBA00004496"/>
    </source>
</evidence>
<dbReference type="GO" id="GO:0003723">
    <property type="term" value="F:RNA binding"/>
    <property type="evidence" value="ECO:0007669"/>
    <property type="project" value="UniProtKB-UniRule"/>
</dbReference>
<dbReference type="NCBIfam" id="TIGR00358">
    <property type="entry name" value="3_prime_RNase"/>
    <property type="match status" value="1"/>
</dbReference>
<dbReference type="InterPro" id="IPR022966">
    <property type="entry name" value="RNase_II/R_CS"/>
</dbReference>
<dbReference type="GO" id="GO:0006402">
    <property type="term" value="P:mRNA catabolic process"/>
    <property type="evidence" value="ECO:0007669"/>
    <property type="project" value="TreeGrafter"/>
</dbReference>
<dbReference type="AlphaFoldDB" id="A0A412G4M6"/>
<dbReference type="Proteomes" id="UP000284178">
    <property type="component" value="Unassembled WGS sequence"/>
</dbReference>
<reference evidence="11 12" key="1">
    <citation type="submission" date="2018-08" db="EMBL/GenBank/DDBJ databases">
        <title>A genome reference for cultivated species of the human gut microbiota.</title>
        <authorList>
            <person name="Zou Y."/>
            <person name="Xue W."/>
            <person name="Luo G."/>
        </authorList>
    </citation>
    <scope>NUCLEOTIDE SEQUENCE [LARGE SCALE GENOMIC DNA]</scope>
    <source>
        <strain evidence="11 12">AF24-29</strain>
    </source>
</reference>
<feature type="domain" description="S1 motif" evidence="10">
    <location>
        <begin position="621"/>
        <end position="701"/>
    </location>
</feature>
<dbReference type="EMBL" id="QRUP01000003">
    <property type="protein sequence ID" value="RGR75780.1"/>
    <property type="molecule type" value="Genomic_DNA"/>
</dbReference>
<dbReference type="InterPro" id="IPR003029">
    <property type="entry name" value="S1_domain"/>
</dbReference>
<comment type="subcellular location">
    <subcellularLocation>
        <location evidence="2 8">Cytoplasm</location>
    </subcellularLocation>
</comment>
<dbReference type="InterPro" id="IPR050180">
    <property type="entry name" value="RNR_Ribonuclease"/>
</dbReference>
<dbReference type="HAMAP" id="MF_01895">
    <property type="entry name" value="RNase_R"/>
    <property type="match status" value="1"/>
</dbReference>
<keyword evidence="5 8" id="KW-0378">Hydrolase</keyword>
<protein>
    <recommendedName>
        <fullName evidence="8">Ribonuclease R</fullName>
        <shortName evidence="8">RNase R</shortName>
        <ecNumber evidence="8">3.1.13.1</ecNumber>
    </recommendedName>
</protein>
<dbReference type="RefSeq" id="WP_117893665.1">
    <property type="nucleotide sequence ID" value="NZ_CABJCV010000003.1"/>
</dbReference>
<dbReference type="Pfam" id="PF08206">
    <property type="entry name" value="OB_RNB"/>
    <property type="match status" value="1"/>
</dbReference>
<dbReference type="InterPro" id="IPR012340">
    <property type="entry name" value="NA-bd_OB-fold"/>
</dbReference>
<keyword evidence="4 8" id="KW-0540">Nuclease</keyword>
<dbReference type="CDD" id="cd04471">
    <property type="entry name" value="S1_RNase_R"/>
    <property type="match status" value="1"/>
</dbReference>
<dbReference type="PANTHER" id="PTHR23355:SF9">
    <property type="entry name" value="DIS3-LIKE EXONUCLEASE 2"/>
    <property type="match status" value="1"/>
</dbReference>
<dbReference type="InterPro" id="IPR004476">
    <property type="entry name" value="RNase_II/RNase_R"/>
</dbReference>
<dbReference type="GeneID" id="83014441"/>
<sequence>MEQIDIKQQIETMIADEHYRPLSLAQLQETLGLSTTEEFVAMNKAVNELAEQYVIVFSQKGNLMPARMGGYYQGALSVNRKGFGFLDLEDENSIHITEANLHGAMNGDVAIVKKLPSFYGSDEGEVIRVLQHKTNTLVGTFFTSVGKGLQLRLDDERIKSRLIVKNWQAFKMVSGTKVLLKVLRYGDPMELEIVQLLGHIDDPGVDILSVLLEYDIDPQFPQEVMEQAQRTPSRVSPKEKEGRRDCTGKMIITIDGEDSKDLDDAVCVEKIAGGYRLGVHIADVSHYVPENSPLDQEALKRGTSTYVVDRVVPMLPHLLSNGICSLNPKVLRLTLSCEMEISEAGEILNYEIFPSFIKTTERMTYTAVNAILEGEEEACRKYKKLTEMIGWMRDCSRAIRKRRHEAGAIDFETPEAKIILNEQNKIEEIQVHERKEAEMIIEDFMVTANECVARHMKWLEIPALYRVHEAPEPKKLRDFAKIVLLMGKRFKGSVEQIRPLQLQQLLDSFKDDPAYPVISTMMLRSMQKAKYDPRCLGHFGLALEEYTHFTSPIRRYPDLIVHRMLHKYGFGTALDPEMMKQDELKMEEYGKLTSERERAAIEAEREVEDMKKAEYMEDQIGKIAEGVISGVTKFGFFVELENTVEGLVHVQKLTDDYYHYDPDTLSLKGERTKKIYRLGQRVKIKVTGASKLHQEIDFDLVRPRKEKREPIPAAKKKAGPRKEPNRPAESVPIKNKRRRTRRRKPKPTQA</sequence>
<dbReference type="Pfam" id="PF17876">
    <property type="entry name" value="CSD2"/>
    <property type="match status" value="1"/>
</dbReference>
<feature type="region of interest" description="Disordered" evidence="9">
    <location>
        <begin position="701"/>
        <end position="750"/>
    </location>
</feature>
<keyword evidence="7 8" id="KW-0694">RNA-binding</keyword>
<dbReference type="PROSITE" id="PS01175">
    <property type="entry name" value="RIBONUCLEASE_II"/>
    <property type="match status" value="1"/>
</dbReference>
<evidence type="ECO:0000259" key="10">
    <source>
        <dbReference type="PROSITE" id="PS50126"/>
    </source>
</evidence>
<feature type="compositionally biased region" description="Basic residues" evidence="9">
    <location>
        <begin position="734"/>
        <end position="750"/>
    </location>
</feature>
<comment type="caution">
    <text evidence="11">The sequence shown here is derived from an EMBL/GenBank/DDBJ whole genome shotgun (WGS) entry which is preliminary data.</text>
</comment>
<evidence type="ECO:0000256" key="4">
    <source>
        <dbReference type="ARBA" id="ARBA00022722"/>
    </source>
</evidence>
<dbReference type="SMART" id="SM00316">
    <property type="entry name" value="S1"/>
    <property type="match status" value="1"/>
</dbReference>
<evidence type="ECO:0000313" key="11">
    <source>
        <dbReference type="EMBL" id="RGR75780.1"/>
    </source>
</evidence>
<feature type="compositionally biased region" description="Basic and acidic residues" evidence="9">
    <location>
        <begin position="701"/>
        <end position="710"/>
    </location>
</feature>
<dbReference type="InterPro" id="IPR001900">
    <property type="entry name" value="RNase_II/R"/>
</dbReference>
<comment type="catalytic activity">
    <reaction evidence="1 8">
        <text>Exonucleolytic cleavage in the 3'- to 5'-direction to yield nucleoside 5'-phosphates.</text>
        <dbReference type="EC" id="3.1.13.1"/>
    </reaction>
</comment>
<dbReference type="InterPro" id="IPR013223">
    <property type="entry name" value="RNase_B_OB_dom"/>
</dbReference>
<evidence type="ECO:0000256" key="3">
    <source>
        <dbReference type="ARBA" id="ARBA00022490"/>
    </source>
</evidence>
<gene>
    <name evidence="8 11" type="primary">rnr</name>
    <name evidence="11" type="ORF">DWY25_03345</name>
</gene>
<dbReference type="Pfam" id="PF00773">
    <property type="entry name" value="RNB"/>
    <property type="match status" value="1"/>
</dbReference>
<organism evidence="11 12">
    <name type="scientific">Holdemania filiformis</name>
    <dbReference type="NCBI Taxonomy" id="61171"/>
    <lineage>
        <taxon>Bacteria</taxon>
        <taxon>Bacillati</taxon>
        <taxon>Bacillota</taxon>
        <taxon>Erysipelotrichia</taxon>
        <taxon>Erysipelotrichales</taxon>
        <taxon>Erysipelotrichaceae</taxon>
        <taxon>Holdemania</taxon>
    </lineage>
</organism>
<evidence type="ECO:0000256" key="1">
    <source>
        <dbReference type="ARBA" id="ARBA00001849"/>
    </source>
</evidence>